<keyword evidence="5" id="KW-0560">Oxidoreductase</keyword>
<proteinExistence type="predicted"/>
<dbReference type="PANTHER" id="PTHR43004:SF19">
    <property type="entry name" value="BINDING MONOOXYGENASE, PUTATIVE (JCVI)-RELATED"/>
    <property type="match status" value="1"/>
</dbReference>
<gene>
    <name evidence="5" type="ORF">POF50_022265</name>
</gene>
<dbReference type="Pfam" id="PF21274">
    <property type="entry name" value="Rng_hyd_C"/>
    <property type="match status" value="1"/>
</dbReference>
<keyword evidence="5" id="KW-0503">Monooxygenase</keyword>
<evidence type="ECO:0000256" key="2">
    <source>
        <dbReference type="ARBA" id="ARBA00022630"/>
    </source>
</evidence>
<comment type="caution">
    <text evidence="5">The sequence shown here is derived from an EMBL/GenBank/DDBJ whole genome shotgun (WGS) entry which is preliminary data.</text>
</comment>
<keyword evidence="3" id="KW-0274">FAD</keyword>
<dbReference type="GO" id="GO:0071949">
    <property type="term" value="F:FAD binding"/>
    <property type="evidence" value="ECO:0007669"/>
    <property type="project" value="InterPro"/>
</dbReference>
<dbReference type="InterPro" id="IPR050641">
    <property type="entry name" value="RIFMO-like"/>
</dbReference>
<evidence type="ECO:0000259" key="4">
    <source>
        <dbReference type="Pfam" id="PF01494"/>
    </source>
</evidence>
<evidence type="ECO:0000313" key="5">
    <source>
        <dbReference type="EMBL" id="MDI5972027.1"/>
    </source>
</evidence>
<dbReference type="Gene3D" id="3.40.30.120">
    <property type="match status" value="1"/>
</dbReference>
<organism evidence="5">
    <name type="scientific">Streptantibioticus silvisoli</name>
    <dbReference type="NCBI Taxonomy" id="2705255"/>
    <lineage>
        <taxon>Bacteria</taxon>
        <taxon>Bacillati</taxon>
        <taxon>Actinomycetota</taxon>
        <taxon>Actinomycetes</taxon>
        <taxon>Kitasatosporales</taxon>
        <taxon>Streptomycetaceae</taxon>
        <taxon>Streptantibioticus</taxon>
    </lineage>
</organism>
<keyword evidence="2" id="KW-0285">Flavoprotein</keyword>
<dbReference type="InterPro" id="IPR002938">
    <property type="entry name" value="FAD-bd"/>
</dbReference>
<dbReference type="GO" id="GO:0016709">
    <property type="term" value="F:oxidoreductase activity, acting on paired donors, with incorporation or reduction of molecular oxygen, NAD(P)H as one donor, and incorporation of one atom of oxygen"/>
    <property type="evidence" value="ECO:0007669"/>
    <property type="project" value="UniProtKB-ARBA"/>
</dbReference>
<evidence type="ECO:0000256" key="3">
    <source>
        <dbReference type="ARBA" id="ARBA00022827"/>
    </source>
</evidence>
<dbReference type="PRINTS" id="PR00420">
    <property type="entry name" value="RNGMNOXGNASE"/>
</dbReference>
<name>A0AA90KAE8_9ACTN</name>
<dbReference type="Gene3D" id="3.50.50.60">
    <property type="entry name" value="FAD/NAD(P)-binding domain"/>
    <property type="match status" value="1"/>
</dbReference>
<dbReference type="AlphaFoldDB" id="A0AA90KAE8"/>
<dbReference type="PANTHER" id="PTHR43004">
    <property type="entry name" value="TRK SYSTEM POTASSIUM UPTAKE PROTEIN"/>
    <property type="match status" value="1"/>
</dbReference>
<dbReference type="InterPro" id="IPR036188">
    <property type="entry name" value="FAD/NAD-bd_sf"/>
</dbReference>
<protein>
    <submittedName>
        <fullName evidence="5">FAD-dependent monooxygenase</fullName>
    </submittedName>
</protein>
<evidence type="ECO:0000256" key="1">
    <source>
        <dbReference type="ARBA" id="ARBA00001974"/>
    </source>
</evidence>
<dbReference type="EMBL" id="JABXJJ020000028">
    <property type="protein sequence ID" value="MDI5972027.1"/>
    <property type="molecule type" value="Genomic_DNA"/>
</dbReference>
<dbReference type="RefSeq" id="WP_271317599.1">
    <property type="nucleotide sequence ID" value="NZ_JABXJJ020000028.1"/>
</dbReference>
<dbReference type="Pfam" id="PF01494">
    <property type="entry name" value="FAD_binding_3"/>
    <property type="match status" value="1"/>
</dbReference>
<feature type="domain" description="FAD-binding" evidence="4">
    <location>
        <begin position="2"/>
        <end position="352"/>
    </location>
</feature>
<dbReference type="SUPFAM" id="SSF51905">
    <property type="entry name" value="FAD/NAD(P)-binding domain"/>
    <property type="match status" value="1"/>
</dbReference>
<comment type="cofactor">
    <cofactor evidence="1">
        <name>FAD</name>
        <dbReference type="ChEBI" id="CHEBI:57692"/>
    </cofactor>
</comment>
<reference evidence="5" key="1">
    <citation type="submission" date="2023-05" db="EMBL/GenBank/DDBJ databases">
        <title>Streptantibioticus silvisoli sp. nov., acidotolerant actinomycetes 1 from pine litter.</title>
        <authorList>
            <person name="Swiecimska M."/>
            <person name="Golinska P."/>
            <person name="Sangal V."/>
            <person name="Wachnowicz B."/>
            <person name="Goodfellow M."/>
        </authorList>
    </citation>
    <scope>NUCLEOTIDE SEQUENCE</scope>
    <source>
        <strain evidence="5">SL13</strain>
    </source>
</reference>
<accession>A0AA90KAE8</accession>
<dbReference type="Gene3D" id="3.30.70.2450">
    <property type="match status" value="1"/>
</dbReference>
<sequence>MDADVIIVGAGPTGLMLAAELRLAGARPLVLERRPQSRDIAKANGLGGRVLDLLAHRGLLDRLEALGHPGRPPAPRYPFGTVQLDLTDVPEPPLRGMSLPQPQLERVLDERARELGGEIRRGHEVIGVRQDDAAVSAEVRGPQGSYRVAARFLVGCDGPRSRVRDLAGIPFPGTTYPEVNRLGHVTLADSVIQHDDGDLEVPGWGRIAAGFTRTERGVFAFGRRSVGDLMMQTTEAEPAEVDDSDAPMTLAEFQDSVRRVLGTPLPVADATRLSRYGFQARQADRYRHGRVLLAGDAAHAFPATGVGLNVGMLDAVNLAWKLAADVHGWAPAGLLDTYHSERHYVGARTMMQTQAQVALRRGQDPAAEALRQVLQELLVDEQPARRLGALIAGADIRYPMPGADRHALTGTWVPDLRLRTDQGTTGVARLMRTARPVLLDLADRPDLRAIAGDWRDRVDIRTAEAADRPADALLIRPDAHIAWAATTDEPGDTAGPALRAALSHWFGAPLTATGPTNS</sequence>